<keyword evidence="7 11" id="KW-1133">Transmembrane helix</keyword>
<dbReference type="PROSITE" id="PS50893">
    <property type="entry name" value="ABC_TRANSPORTER_2"/>
    <property type="match status" value="1"/>
</dbReference>
<keyword evidence="2" id="KW-0813">Transport</keyword>
<feature type="region of interest" description="Disordered" evidence="10">
    <location>
        <begin position="619"/>
        <end position="640"/>
    </location>
</feature>
<evidence type="ECO:0000313" key="14">
    <source>
        <dbReference type="EMBL" id="RZU01538.1"/>
    </source>
</evidence>
<evidence type="ECO:0000259" key="12">
    <source>
        <dbReference type="PROSITE" id="PS50893"/>
    </source>
</evidence>
<feature type="transmembrane region" description="Helical" evidence="11">
    <location>
        <begin position="94"/>
        <end position="115"/>
    </location>
</feature>
<evidence type="ECO:0000259" key="13">
    <source>
        <dbReference type="PROSITE" id="PS50929"/>
    </source>
</evidence>
<comment type="similarity">
    <text evidence="9">Belongs to the ABC transporter superfamily. Lipid exporter (TC 3.A.1.106) family.</text>
</comment>
<keyword evidence="4 11" id="KW-0812">Transmembrane</keyword>
<evidence type="ECO:0000256" key="6">
    <source>
        <dbReference type="ARBA" id="ARBA00022840"/>
    </source>
</evidence>
<dbReference type="SMART" id="SM00382">
    <property type="entry name" value="AAA"/>
    <property type="match status" value="1"/>
</dbReference>
<evidence type="ECO:0000256" key="3">
    <source>
        <dbReference type="ARBA" id="ARBA00022475"/>
    </source>
</evidence>
<evidence type="ECO:0000256" key="11">
    <source>
        <dbReference type="SAM" id="Phobius"/>
    </source>
</evidence>
<dbReference type="GO" id="GO:0034040">
    <property type="term" value="F:ATPase-coupled lipid transmembrane transporter activity"/>
    <property type="evidence" value="ECO:0007669"/>
    <property type="project" value="TreeGrafter"/>
</dbReference>
<sequence length="640" mass="68899">MAECQSLSCLCPTYAPDCLECVLPVPKVPDKGSVTRRGFGVLRVAIWEEPGIFTLSVLASMLYGGMTVAGGWALGWSTDHVIRPAFESGETTTGAILTLISLFLGIAILNAIGVVGRRLGAGVMQFRLQATYRNRVTRQYLKLPLEWHHQHSTGMLLSNANADVESTWFVIAPLPMAIGVIAMLVFATIAMFAADVWLALVGCLVFPLVFVANVIFQRYLQPLATRAQQLRADVSEVAHESFDGALVVKTLGREAAETERFRGPTNELRDANIAVNKARGMFDPVIDGLPRLGVLAVLLVGVGRVRSGGADAGDVIQVAFLFTLIGFPIRALGWVLGELPRSVVGWDRVQRVLTAKGGMEYGEARLTSTKAARLQVAGVRFGYLPERDVLAGMDFTIEPGRTVAVVGPTGAGKSTLTTLLTRLVDPEQGAVKVDGVDLRELARDELAGSVALVAQTAFLFDDTIRGNITLGGEYSDDDVWDALRIAQGDGFVKALPEGLDTKVGERGTTLSGGQRQRIALARALVRRPRLLILDDATSAVDPQVEARILAGLRSAVHDEAGAATTVLVIAYRKATISLADEVLFMDDGRILAHGTHTELQSSTPAYRDLVDAYEKDAERRQEEAELDLDEAELDEEGVSA</sequence>
<dbReference type="InterPro" id="IPR011527">
    <property type="entry name" value="ABC1_TM_dom"/>
</dbReference>
<dbReference type="Gene3D" id="3.40.50.300">
    <property type="entry name" value="P-loop containing nucleotide triphosphate hydrolases"/>
    <property type="match status" value="1"/>
</dbReference>
<evidence type="ECO:0000256" key="4">
    <source>
        <dbReference type="ARBA" id="ARBA00022692"/>
    </source>
</evidence>
<keyword evidence="15" id="KW-1185">Reference proteome</keyword>
<keyword evidence="6" id="KW-0067">ATP-binding</keyword>
<keyword evidence="8 11" id="KW-0472">Membrane</keyword>
<organism evidence="14 15">
    <name type="scientific">Kribbella rubisoli</name>
    <dbReference type="NCBI Taxonomy" id="3075929"/>
    <lineage>
        <taxon>Bacteria</taxon>
        <taxon>Bacillati</taxon>
        <taxon>Actinomycetota</taxon>
        <taxon>Actinomycetes</taxon>
        <taxon>Propionibacteriales</taxon>
        <taxon>Kribbellaceae</taxon>
        <taxon>Kribbella</taxon>
    </lineage>
</organism>
<dbReference type="PROSITE" id="PS50929">
    <property type="entry name" value="ABC_TM1F"/>
    <property type="match status" value="1"/>
</dbReference>
<dbReference type="InterPro" id="IPR027417">
    <property type="entry name" value="P-loop_NTPase"/>
</dbReference>
<dbReference type="EMBL" id="SHKR01000019">
    <property type="protein sequence ID" value="RZU01538.1"/>
    <property type="molecule type" value="Genomic_DNA"/>
</dbReference>
<gene>
    <name evidence="14" type="ORF">EV645_8371</name>
</gene>
<evidence type="ECO:0000256" key="10">
    <source>
        <dbReference type="SAM" id="MobiDB-lite"/>
    </source>
</evidence>
<dbReference type="InterPro" id="IPR039421">
    <property type="entry name" value="Type_1_exporter"/>
</dbReference>
<dbReference type="InterPro" id="IPR036640">
    <property type="entry name" value="ABC1_TM_sf"/>
</dbReference>
<comment type="caution">
    <text evidence="14">The sequence shown here is derived from an EMBL/GenBank/DDBJ whole genome shotgun (WGS) entry which is preliminary data.</text>
</comment>
<keyword evidence="5" id="KW-0547">Nucleotide-binding</keyword>
<feature type="compositionally biased region" description="Acidic residues" evidence="10">
    <location>
        <begin position="624"/>
        <end position="640"/>
    </location>
</feature>
<evidence type="ECO:0000256" key="8">
    <source>
        <dbReference type="ARBA" id="ARBA00023136"/>
    </source>
</evidence>
<feature type="domain" description="ABC transporter" evidence="12">
    <location>
        <begin position="374"/>
        <end position="612"/>
    </location>
</feature>
<reference evidence="14 15" key="1">
    <citation type="journal article" date="2015" name="Stand. Genomic Sci.">
        <title>Genomic Encyclopedia of Bacterial and Archaeal Type Strains, Phase III: the genomes of soil and plant-associated and newly described type strains.</title>
        <authorList>
            <person name="Whitman W.B."/>
            <person name="Woyke T."/>
            <person name="Klenk H.P."/>
            <person name="Zhou Y."/>
            <person name="Lilburn T.G."/>
            <person name="Beck B.J."/>
            <person name="De Vos P."/>
            <person name="Vandamme P."/>
            <person name="Eisen J.A."/>
            <person name="Garrity G."/>
            <person name="Hugenholtz P."/>
            <person name="Kyrpides N.C."/>
        </authorList>
    </citation>
    <scope>NUCLEOTIDE SEQUENCE [LARGE SCALE GENOMIC DNA]</scope>
    <source>
        <strain evidence="14 15">VKM Ac-2540</strain>
    </source>
</reference>
<evidence type="ECO:0000256" key="1">
    <source>
        <dbReference type="ARBA" id="ARBA00004651"/>
    </source>
</evidence>
<name>A0A4Q7VY69_9ACTN</name>
<evidence type="ECO:0000313" key="15">
    <source>
        <dbReference type="Proteomes" id="UP000292027"/>
    </source>
</evidence>
<dbReference type="SUPFAM" id="SSF52540">
    <property type="entry name" value="P-loop containing nucleoside triphosphate hydrolases"/>
    <property type="match status" value="1"/>
</dbReference>
<dbReference type="Pfam" id="PF00664">
    <property type="entry name" value="ABC_membrane"/>
    <property type="match status" value="1"/>
</dbReference>
<dbReference type="InterPro" id="IPR017871">
    <property type="entry name" value="ABC_transporter-like_CS"/>
</dbReference>
<dbReference type="AlphaFoldDB" id="A0A4Q7VY69"/>
<comment type="subcellular location">
    <subcellularLocation>
        <location evidence="1">Cell membrane</location>
        <topology evidence="1">Multi-pass membrane protein</topology>
    </subcellularLocation>
</comment>
<dbReference type="PROSITE" id="PS00211">
    <property type="entry name" value="ABC_TRANSPORTER_1"/>
    <property type="match status" value="1"/>
</dbReference>
<feature type="transmembrane region" description="Helical" evidence="11">
    <location>
        <begin position="168"/>
        <end position="190"/>
    </location>
</feature>
<feature type="transmembrane region" description="Helical" evidence="11">
    <location>
        <begin position="52"/>
        <end position="74"/>
    </location>
</feature>
<keyword evidence="3" id="KW-1003">Cell membrane</keyword>
<dbReference type="Pfam" id="PF00005">
    <property type="entry name" value="ABC_tran"/>
    <property type="match status" value="1"/>
</dbReference>
<dbReference type="GO" id="GO:0140359">
    <property type="term" value="F:ABC-type transporter activity"/>
    <property type="evidence" value="ECO:0007669"/>
    <property type="project" value="InterPro"/>
</dbReference>
<proteinExistence type="inferred from homology"/>
<dbReference type="InterPro" id="IPR003439">
    <property type="entry name" value="ABC_transporter-like_ATP-bd"/>
</dbReference>
<evidence type="ECO:0000256" key="9">
    <source>
        <dbReference type="ARBA" id="ARBA00061644"/>
    </source>
</evidence>
<dbReference type="PANTHER" id="PTHR24221:SF654">
    <property type="entry name" value="ATP-BINDING CASSETTE SUB-FAMILY B MEMBER 6"/>
    <property type="match status" value="1"/>
</dbReference>
<dbReference type="GO" id="GO:0016887">
    <property type="term" value="F:ATP hydrolysis activity"/>
    <property type="evidence" value="ECO:0007669"/>
    <property type="project" value="InterPro"/>
</dbReference>
<dbReference type="GO" id="GO:0005524">
    <property type="term" value="F:ATP binding"/>
    <property type="evidence" value="ECO:0007669"/>
    <property type="project" value="UniProtKB-KW"/>
</dbReference>
<dbReference type="FunFam" id="3.40.50.300:FF:000299">
    <property type="entry name" value="ABC transporter ATP-binding protein/permease"/>
    <property type="match status" value="1"/>
</dbReference>
<evidence type="ECO:0000256" key="2">
    <source>
        <dbReference type="ARBA" id="ARBA00022448"/>
    </source>
</evidence>
<dbReference type="SUPFAM" id="SSF90123">
    <property type="entry name" value="ABC transporter transmembrane region"/>
    <property type="match status" value="1"/>
</dbReference>
<feature type="domain" description="ABC transmembrane type-1" evidence="13">
    <location>
        <begin position="55"/>
        <end position="341"/>
    </location>
</feature>
<dbReference type="Gene3D" id="1.20.1560.10">
    <property type="entry name" value="ABC transporter type 1, transmembrane domain"/>
    <property type="match status" value="1"/>
</dbReference>
<dbReference type="PANTHER" id="PTHR24221">
    <property type="entry name" value="ATP-BINDING CASSETTE SUB-FAMILY B"/>
    <property type="match status" value="1"/>
</dbReference>
<feature type="transmembrane region" description="Helical" evidence="11">
    <location>
        <begin position="196"/>
        <end position="216"/>
    </location>
</feature>
<protein>
    <submittedName>
        <fullName evidence="14">ABC-type multidrug transport system fused ATPase/permease subunit</fullName>
    </submittedName>
</protein>
<dbReference type="GO" id="GO:0005886">
    <property type="term" value="C:plasma membrane"/>
    <property type="evidence" value="ECO:0007669"/>
    <property type="project" value="UniProtKB-SubCell"/>
</dbReference>
<dbReference type="Proteomes" id="UP000292027">
    <property type="component" value="Unassembled WGS sequence"/>
</dbReference>
<accession>A0A4Q7VY69</accession>
<evidence type="ECO:0000256" key="7">
    <source>
        <dbReference type="ARBA" id="ARBA00022989"/>
    </source>
</evidence>
<evidence type="ECO:0000256" key="5">
    <source>
        <dbReference type="ARBA" id="ARBA00022741"/>
    </source>
</evidence>
<dbReference type="InterPro" id="IPR003593">
    <property type="entry name" value="AAA+_ATPase"/>
</dbReference>